<evidence type="ECO:0000256" key="2">
    <source>
        <dbReference type="ARBA" id="ARBA00022490"/>
    </source>
</evidence>
<dbReference type="PANTHER" id="PTHR24106">
    <property type="entry name" value="NACHT, LRR AND CARD DOMAINS-CONTAINING"/>
    <property type="match status" value="1"/>
</dbReference>
<gene>
    <name evidence="9" type="ORF">UPYG_G00120550</name>
</gene>
<keyword evidence="5" id="KW-0547">Nucleotide-binding</keyword>
<comment type="caution">
    <text evidence="9">The sequence shown here is derived from an EMBL/GenBank/DDBJ whole genome shotgun (WGS) entry which is preliminary data.</text>
</comment>
<organism evidence="9 10">
    <name type="scientific">Umbra pygmaea</name>
    <name type="common">Eastern mudminnow</name>
    <dbReference type="NCBI Taxonomy" id="75934"/>
    <lineage>
        <taxon>Eukaryota</taxon>
        <taxon>Metazoa</taxon>
        <taxon>Chordata</taxon>
        <taxon>Craniata</taxon>
        <taxon>Vertebrata</taxon>
        <taxon>Euteleostomi</taxon>
        <taxon>Actinopterygii</taxon>
        <taxon>Neopterygii</taxon>
        <taxon>Teleostei</taxon>
        <taxon>Protacanthopterygii</taxon>
        <taxon>Esociformes</taxon>
        <taxon>Umbridae</taxon>
        <taxon>Umbra</taxon>
    </lineage>
</organism>
<evidence type="ECO:0000313" key="10">
    <source>
        <dbReference type="Proteomes" id="UP001557470"/>
    </source>
</evidence>
<evidence type="ECO:0000256" key="5">
    <source>
        <dbReference type="ARBA" id="ARBA00022741"/>
    </source>
</evidence>
<feature type="domain" description="Pyrin" evidence="8">
    <location>
        <begin position="165"/>
        <end position="252"/>
    </location>
</feature>
<evidence type="ECO:0000313" key="9">
    <source>
        <dbReference type="EMBL" id="KAL0994314.1"/>
    </source>
</evidence>
<dbReference type="Pfam" id="PF02758">
    <property type="entry name" value="PYRIN"/>
    <property type="match status" value="1"/>
</dbReference>
<name>A0ABD0X573_UMBPY</name>
<dbReference type="GO" id="GO:0005524">
    <property type="term" value="F:ATP binding"/>
    <property type="evidence" value="ECO:0007669"/>
    <property type="project" value="UniProtKB-KW"/>
</dbReference>
<dbReference type="EMBL" id="JAGEUA010000003">
    <property type="protein sequence ID" value="KAL0994314.1"/>
    <property type="molecule type" value="Genomic_DNA"/>
</dbReference>
<dbReference type="SMART" id="SM01288">
    <property type="entry name" value="FISNA"/>
    <property type="match status" value="1"/>
</dbReference>
<comment type="subcellular location">
    <subcellularLocation>
        <location evidence="1">Cytoplasm</location>
    </subcellularLocation>
</comment>
<dbReference type="Pfam" id="PF17776">
    <property type="entry name" value="NLRC4_HD2"/>
    <property type="match status" value="1"/>
</dbReference>
<dbReference type="GO" id="GO:0005737">
    <property type="term" value="C:cytoplasm"/>
    <property type="evidence" value="ECO:0007669"/>
    <property type="project" value="UniProtKB-SubCell"/>
</dbReference>
<dbReference type="Pfam" id="PF17779">
    <property type="entry name" value="WHD_NOD2"/>
    <property type="match status" value="1"/>
</dbReference>
<feature type="compositionally biased region" description="Basic and acidic residues" evidence="7">
    <location>
        <begin position="1"/>
        <end position="14"/>
    </location>
</feature>
<dbReference type="Pfam" id="PF14484">
    <property type="entry name" value="FISNA"/>
    <property type="match status" value="1"/>
</dbReference>
<keyword evidence="3" id="KW-0433">Leucine-rich repeat</keyword>
<evidence type="ECO:0000259" key="8">
    <source>
        <dbReference type="PROSITE" id="PS50824"/>
    </source>
</evidence>
<keyword evidence="2" id="KW-0963">Cytoplasm</keyword>
<evidence type="ECO:0000256" key="3">
    <source>
        <dbReference type="ARBA" id="ARBA00022614"/>
    </source>
</evidence>
<feature type="compositionally biased region" description="Basic and acidic residues" evidence="7">
    <location>
        <begin position="126"/>
        <end position="137"/>
    </location>
</feature>
<dbReference type="PROSITE" id="PS50824">
    <property type="entry name" value="DAPIN"/>
    <property type="match status" value="1"/>
</dbReference>
<dbReference type="InterPro" id="IPR041075">
    <property type="entry name" value="NOD1/2_WH"/>
</dbReference>
<dbReference type="InterPro" id="IPR029495">
    <property type="entry name" value="NACHT-assoc"/>
</dbReference>
<dbReference type="Gene3D" id="1.10.533.10">
    <property type="entry name" value="Death Domain, Fas"/>
    <property type="match status" value="1"/>
</dbReference>
<dbReference type="SUPFAM" id="SSF47986">
    <property type="entry name" value="DEATH domain"/>
    <property type="match status" value="1"/>
</dbReference>
<feature type="region of interest" description="Disordered" evidence="7">
    <location>
        <begin position="1"/>
        <end position="61"/>
    </location>
</feature>
<dbReference type="InterPro" id="IPR051261">
    <property type="entry name" value="NLR"/>
</dbReference>
<feature type="region of interest" description="Disordered" evidence="7">
    <location>
        <begin position="111"/>
        <end position="159"/>
    </location>
</feature>
<evidence type="ECO:0000256" key="4">
    <source>
        <dbReference type="ARBA" id="ARBA00022737"/>
    </source>
</evidence>
<protein>
    <recommendedName>
        <fullName evidence="8">Pyrin domain-containing protein</fullName>
    </recommendedName>
</protein>
<evidence type="ECO:0000256" key="6">
    <source>
        <dbReference type="ARBA" id="ARBA00022840"/>
    </source>
</evidence>
<reference evidence="9 10" key="1">
    <citation type="submission" date="2024-06" db="EMBL/GenBank/DDBJ databases">
        <authorList>
            <person name="Pan Q."/>
            <person name="Wen M."/>
            <person name="Jouanno E."/>
            <person name="Zahm M."/>
            <person name="Klopp C."/>
            <person name="Cabau C."/>
            <person name="Louis A."/>
            <person name="Berthelot C."/>
            <person name="Parey E."/>
            <person name="Roest Crollius H."/>
            <person name="Montfort J."/>
            <person name="Robinson-Rechavi M."/>
            <person name="Bouchez O."/>
            <person name="Lampietro C."/>
            <person name="Lopez Roques C."/>
            <person name="Donnadieu C."/>
            <person name="Postlethwait J."/>
            <person name="Bobe J."/>
            <person name="Verreycken H."/>
            <person name="Guiguen Y."/>
        </authorList>
    </citation>
    <scope>NUCLEOTIDE SEQUENCE [LARGE SCALE GENOMIC DNA]</scope>
    <source>
        <strain evidence="9">Up_M1</strain>
        <tissue evidence="9">Testis</tissue>
    </source>
</reference>
<keyword evidence="10" id="KW-1185">Reference proteome</keyword>
<keyword evidence="6" id="KW-0067">ATP-binding</keyword>
<dbReference type="InterPro" id="IPR004020">
    <property type="entry name" value="DAPIN"/>
</dbReference>
<proteinExistence type="predicted"/>
<dbReference type="Proteomes" id="UP001557470">
    <property type="component" value="Unassembled WGS sequence"/>
</dbReference>
<evidence type="ECO:0000256" key="1">
    <source>
        <dbReference type="ARBA" id="ARBA00004496"/>
    </source>
</evidence>
<dbReference type="InterPro" id="IPR011029">
    <property type="entry name" value="DEATH-like_dom_sf"/>
</dbReference>
<dbReference type="AlphaFoldDB" id="A0ABD0X573"/>
<accession>A0ABD0X573</accession>
<dbReference type="SMART" id="SM01289">
    <property type="entry name" value="PYRIN"/>
    <property type="match status" value="1"/>
</dbReference>
<keyword evidence="4" id="KW-0677">Repeat</keyword>
<evidence type="ECO:0000256" key="7">
    <source>
        <dbReference type="SAM" id="MobiDB-lite"/>
    </source>
</evidence>
<sequence length="522" mass="59682">MAGRWDDTMEHDGGDITSEGSIPFGEGVSGRGRNSNAASVEEDDAFYIPERRPSLDLGDGLRPVDISDWHDVERAQSPVHSYNSVNSERACQFDELEEETDLYATGVHLERTESSSTCSSMDSDDCEPKTKKARNAEPKPGGPAVEPPPRPELIKNTDEERHPALTVGFTFKAISKTLEKLGQYDLRRFKMTLWKRYPESFTTPPQNVDMVDLVDRLIECYDLEVALQLTKALLNDMDLKRQADYLTDLCKKNEVRYDLRHTLLRKYSMMYEGFSKQGDQKKFDTIFNELYITDGGNAGPNIQHEVRKIDKLSTNRKEEKLIRGSPSRSAEEVRDFLMKLGKLAFTMLERNQMVIGKATWKESDVDVAEAVTNSGLCIEFLIEQFVMYQERIQTFIHPSIQEYLAALYVFLSWRCSGKNIVEQPMKSKLSRMFKDPGLQDIHRSAIDLSLQSPEGNLDIFLRFLLGMSQTANQELLQRFLPNQNICPSYFEETASILRRKIKENHHPDRNANLQCCLDELGC</sequence>
<dbReference type="InterPro" id="IPR041267">
    <property type="entry name" value="NLRP_HD2"/>
</dbReference>